<keyword evidence="2" id="KW-0547">Nucleotide-binding</keyword>
<dbReference type="CDD" id="cd03114">
    <property type="entry name" value="MMAA-like"/>
    <property type="match status" value="1"/>
</dbReference>
<evidence type="ECO:0000256" key="4">
    <source>
        <dbReference type="ARBA" id="ARBA00023134"/>
    </source>
</evidence>
<gene>
    <name evidence="7" type="ORF">C0Z16_30915</name>
</gene>
<dbReference type="InterPro" id="IPR052040">
    <property type="entry name" value="GTPase/Isobutyryl-CoA_mutase"/>
</dbReference>
<dbReference type="InterPro" id="IPR005129">
    <property type="entry name" value="GTPase_ArgK"/>
</dbReference>
<comment type="similarity">
    <text evidence="1">Belongs to the SIMIBI class G3E GTPase family. ArgK/MeaB subfamily.</text>
</comment>
<evidence type="ECO:0000259" key="6">
    <source>
        <dbReference type="SMART" id="SM00382"/>
    </source>
</evidence>
<organism evidence="7 8">
    <name type="scientific">Paraburkholderia rhynchosiae</name>
    <dbReference type="NCBI Taxonomy" id="487049"/>
    <lineage>
        <taxon>Bacteria</taxon>
        <taxon>Pseudomonadati</taxon>
        <taxon>Pseudomonadota</taxon>
        <taxon>Betaproteobacteria</taxon>
        <taxon>Burkholderiales</taxon>
        <taxon>Burkholderiaceae</taxon>
        <taxon>Paraburkholderia</taxon>
    </lineage>
</organism>
<evidence type="ECO:0000256" key="3">
    <source>
        <dbReference type="ARBA" id="ARBA00022801"/>
    </source>
</evidence>
<keyword evidence="4" id="KW-0342">GTP-binding</keyword>
<dbReference type="RefSeq" id="WP_102635845.1">
    <property type="nucleotide sequence ID" value="NZ_CADIJZ010000033.1"/>
</dbReference>
<dbReference type="Pfam" id="PF03308">
    <property type="entry name" value="MeaB"/>
    <property type="match status" value="1"/>
</dbReference>
<dbReference type="EMBL" id="PNXY01000034">
    <property type="protein sequence ID" value="PMS24526.1"/>
    <property type="molecule type" value="Genomic_DNA"/>
</dbReference>
<dbReference type="Proteomes" id="UP000235659">
    <property type="component" value="Unassembled WGS sequence"/>
</dbReference>
<dbReference type="Gene3D" id="3.40.50.300">
    <property type="entry name" value="P-loop containing nucleotide triphosphate hydrolases"/>
    <property type="match status" value="1"/>
</dbReference>
<keyword evidence="3" id="KW-0378">Hydrolase</keyword>
<evidence type="ECO:0000256" key="2">
    <source>
        <dbReference type="ARBA" id="ARBA00022741"/>
    </source>
</evidence>
<evidence type="ECO:0000256" key="1">
    <source>
        <dbReference type="ARBA" id="ARBA00009625"/>
    </source>
</evidence>
<dbReference type="SUPFAM" id="SSF52540">
    <property type="entry name" value="P-loop containing nucleoside triphosphate hydrolases"/>
    <property type="match status" value="1"/>
</dbReference>
<dbReference type="PANTHER" id="PTHR43087">
    <property type="entry name" value="LYSINE/ARGININE/ORNITHINE TRANSPORT SYSTEM KINASE"/>
    <property type="match status" value="1"/>
</dbReference>
<accession>A0ABX4UXA5</accession>
<evidence type="ECO:0000313" key="7">
    <source>
        <dbReference type="EMBL" id="PMS24526.1"/>
    </source>
</evidence>
<evidence type="ECO:0000256" key="5">
    <source>
        <dbReference type="ARBA" id="ARBA00023186"/>
    </source>
</evidence>
<comment type="caution">
    <text evidence="7">The sequence shown here is derived from an EMBL/GenBank/DDBJ whole genome shotgun (WGS) entry which is preliminary data.</text>
</comment>
<proteinExistence type="inferred from homology"/>
<keyword evidence="8" id="KW-1185">Reference proteome</keyword>
<sequence>MLAACAMSALEQMTVAEQVDAVRSGDLRVAARLITRAENRDPTVRDTVKELYRYGGRARTIGITGPPGAGKSTLLDQLIAKYRRQEKRVGVLAVDPSSPHSGGALLGDRVRMSRHDSDANVFIRSMATRGALGGLSAAVGDALTIMDAMGRDIIIVETVGIGQSEMDIIRHASCIVLLQTALSGDETQVSKAGVLEIGDIFVVNKVDVEGSHRMVNALKEMVHSRDDRNTMEGWYPSVVATEATTGRGVDELYEHIERRFDFLAANPAAARDLSLTQLRARAFEIAKDMIGRRIAQELDGHGSDRQLLLDALNREIDPYELSDLMFYTQLAPWDSHSN</sequence>
<evidence type="ECO:0000313" key="8">
    <source>
        <dbReference type="Proteomes" id="UP000235659"/>
    </source>
</evidence>
<protein>
    <submittedName>
        <fullName evidence="7">Methylmalonyl Co-A mutase-associated GTPase MeaB</fullName>
    </submittedName>
</protein>
<dbReference type="PANTHER" id="PTHR43087:SF1">
    <property type="entry name" value="LAO_AO TRANSPORT SYSTEM ATPASE"/>
    <property type="match status" value="1"/>
</dbReference>
<dbReference type="InterPro" id="IPR027417">
    <property type="entry name" value="P-loop_NTPase"/>
</dbReference>
<dbReference type="SMART" id="SM00382">
    <property type="entry name" value="AAA"/>
    <property type="match status" value="1"/>
</dbReference>
<feature type="domain" description="AAA+ ATPase" evidence="6">
    <location>
        <begin position="57"/>
        <end position="207"/>
    </location>
</feature>
<dbReference type="InterPro" id="IPR003593">
    <property type="entry name" value="AAA+_ATPase"/>
</dbReference>
<name>A0ABX4UXA5_9BURK</name>
<keyword evidence="5" id="KW-0143">Chaperone</keyword>
<reference evidence="7 8" key="1">
    <citation type="submission" date="2018-01" db="EMBL/GenBank/DDBJ databases">
        <title>Whole genome analyses suggest that Burkholderia sensu lato contains two further novel genera in the rhizoxinica-symbiotica group Mycetohabitans gen. nov., and Trinickia gen. nov.: implications for the evolution of diazotrophy and nodulation in the Burkholderiaceae.</title>
        <authorList>
            <person name="Estrada-de los Santos P."/>
            <person name="Palmer M."/>
            <person name="Chavez-Ramirez B."/>
            <person name="Beukes C."/>
            <person name="Steenkamp E.T."/>
            <person name="Hirsch A.M."/>
            <person name="Manyaka P."/>
            <person name="Maluk M."/>
            <person name="Lafos M."/>
            <person name="Crook M."/>
            <person name="Gross E."/>
            <person name="Simon M.F."/>
            <person name="Bueno dos Reis Junior F."/>
            <person name="Poole P.S."/>
            <person name="Venter S.N."/>
            <person name="James E.K."/>
        </authorList>
    </citation>
    <scope>NUCLEOTIDE SEQUENCE [LARGE SCALE GENOMIC DNA]</scope>
    <source>
        <strain evidence="7 8">WSM 3937</strain>
    </source>
</reference>
<dbReference type="NCBIfam" id="TIGR00750">
    <property type="entry name" value="lao"/>
    <property type="match status" value="1"/>
</dbReference>